<evidence type="ECO:0000313" key="3">
    <source>
        <dbReference type="Proteomes" id="UP000325081"/>
    </source>
</evidence>
<evidence type="ECO:0000256" key="1">
    <source>
        <dbReference type="SAM" id="MobiDB-lite"/>
    </source>
</evidence>
<gene>
    <name evidence="2" type="ORF">STAS_16883</name>
</gene>
<keyword evidence="3" id="KW-1185">Reference proteome</keyword>
<dbReference type="Proteomes" id="UP000325081">
    <property type="component" value="Unassembled WGS sequence"/>
</dbReference>
<accession>A0A5A7Q4S6</accession>
<dbReference type="EMBL" id="BKCP01005849">
    <property type="protein sequence ID" value="GER40215.1"/>
    <property type="molecule type" value="Genomic_DNA"/>
</dbReference>
<name>A0A5A7Q4S6_STRAF</name>
<reference evidence="3" key="1">
    <citation type="journal article" date="2019" name="Curr. Biol.">
        <title>Genome Sequence of Striga asiatica Provides Insight into the Evolution of Plant Parasitism.</title>
        <authorList>
            <person name="Yoshida S."/>
            <person name="Kim S."/>
            <person name="Wafula E.K."/>
            <person name="Tanskanen J."/>
            <person name="Kim Y.M."/>
            <person name="Honaas L."/>
            <person name="Yang Z."/>
            <person name="Spallek T."/>
            <person name="Conn C.E."/>
            <person name="Ichihashi Y."/>
            <person name="Cheong K."/>
            <person name="Cui S."/>
            <person name="Der J.P."/>
            <person name="Gundlach H."/>
            <person name="Jiao Y."/>
            <person name="Hori C."/>
            <person name="Ishida J.K."/>
            <person name="Kasahara H."/>
            <person name="Kiba T."/>
            <person name="Kim M.S."/>
            <person name="Koo N."/>
            <person name="Laohavisit A."/>
            <person name="Lee Y.H."/>
            <person name="Lumba S."/>
            <person name="McCourt P."/>
            <person name="Mortimer J.C."/>
            <person name="Mutuku J.M."/>
            <person name="Nomura T."/>
            <person name="Sasaki-Sekimoto Y."/>
            <person name="Seto Y."/>
            <person name="Wang Y."/>
            <person name="Wakatake T."/>
            <person name="Sakakibara H."/>
            <person name="Demura T."/>
            <person name="Yamaguchi S."/>
            <person name="Yoneyama K."/>
            <person name="Manabe R.I."/>
            <person name="Nelson D.C."/>
            <person name="Schulman A.H."/>
            <person name="Timko M.P."/>
            <person name="dePamphilis C.W."/>
            <person name="Choi D."/>
            <person name="Shirasu K."/>
        </authorList>
    </citation>
    <scope>NUCLEOTIDE SEQUENCE [LARGE SCALE GENOMIC DNA]</scope>
    <source>
        <strain evidence="3">cv. UVA1</strain>
    </source>
</reference>
<dbReference type="AlphaFoldDB" id="A0A5A7Q4S6"/>
<protein>
    <submittedName>
        <fullName evidence="2">TIFY domain/Divergent CCT motif family protein</fullName>
    </submittedName>
</protein>
<proteinExistence type="predicted"/>
<evidence type="ECO:0000313" key="2">
    <source>
        <dbReference type="EMBL" id="GER40215.1"/>
    </source>
</evidence>
<feature type="compositionally biased region" description="Low complexity" evidence="1">
    <location>
        <begin position="17"/>
        <end position="26"/>
    </location>
</feature>
<feature type="region of interest" description="Disordered" evidence="1">
    <location>
        <begin position="1"/>
        <end position="30"/>
    </location>
</feature>
<sequence length="356" mass="38771">MQPPLHIAPQPDPAADPPARAAAAGPLQPPTLRLPHKLLVRRVAHPHLVARVRHNRRQNLRLHDFLHLLRPHRGREPPYFAGDSFHHHGRPHRPDRPGRYDAGRPDLQIWLLRRHRQVQIYLLLLLFILDGGWDERGVAEERQLNRLGQGRDGRVEAAVDRDEVPARGEVSGHRRDEALEAGASALEGGRGEGGGAAALAGAGGAGLEVGPDGPEVRGFPDSAVVGGCGGAAVVGGGIRFEGVGSGGNWPEESNICFEFWFLFLGKKNARDSVRGEGVWFIRGKRTNEKAATREEETTRGSIGWVRVRRGWKLRGRDAHSGSIVGAMRGCARAGKQATRFARTLCKLLHARNAGSA</sequence>
<comment type="caution">
    <text evidence="2">The sequence shown here is derived from an EMBL/GenBank/DDBJ whole genome shotgun (WGS) entry which is preliminary data.</text>
</comment>
<organism evidence="2 3">
    <name type="scientific">Striga asiatica</name>
    <name type="common">Asiatic witchweed</name>
    <name type="synonym">Buchnera asiatica</name>
    <dbReference type="NCBI Taxonomy" id="4170"/>
    <lineage>
        <taxon>Eukaryota</taxon>
        <taxon>Viridiplantae</taxon>
        <taxon>Streptophyta</taxon>
        <taxon>Embryophyta</taxon>
        <taxon>Tracheophyta</taxon>
        <taxon>Spermatophyta</taxon>
        <taxon>Magnoliopsida</taxon>
        <taxon>eudicotyledons</taxon>
        <taxon>Gunneridae</taxon>
        <taxon>Pentapetalae</taxon>
        <taxon>asterids</taxon>
        <taxon>lamiids</taxon>
        <taxon>Lamiales</taxon>
        <taxon>Orobanchaceae</taxon>
        <taxon>Buchnereae</taxon>
        <taxon>Striga</taxon>
    </lineage>
</organism>